<dbReference type="CDD" id="cd03443">
    <property type="entry name" value="PaaI_thioesterase"/>
    <property type="match status" value="1"/>
</dbReference>
<keyword evidence="4" id="KW-1185">Reference proteome</keyword>
<comment type="caution">
    <text evidence="3">The sequence shown here is derived from an EMBL/GenBank/DDBJ whole genome shotgun (WGS) entry which is preliminary data.</text>
</comment>
<dbReference type="EMBL" id="JADCKA010000003">
    <property type="protein sequence ID" value="MBE5035193.1"/>
    <property type="molecule type" value="Genomic_DNA"/>
</dbReference>
<dbReference type="PANTHER" id="PTHR42856:SF1">
    <property type="entry name" value="ACYL-COENZYME A THIOESTERASE PAAI"/>
    <property type="match status" value="1"/>
</dbReference>
<sequence length="141" mass="15659">MENSNLQHLNEMLPRFSPFLNKNNIRVVDLTDDFSRFEIDITDDLVNEHGIINGGILFTMADNVAAAQDIAKGRSCVTLNSTINFIRPATGNTIAAESKTIFTGRTTGVYEVSVIDEDGTVCAKASFTMFFVENRPVEKHR</sequence>
<reference evidence="3 4" key="1">
    <citation type="submission" date="2020-10" db="EMBL/GenBank/DDBJ databases">
        <title>ChiBAC.</title>
        <authorList>
            <person name="Zenner C."/>
            <person name="Hitch T.C.A."/>
            <person name="Clavel T."/>
        </authorList>
    </citation>
    <scope>NUCLEOTIDE SEQUENCE [LARGE SCALE GENOMIC DNA]</scope>
    <source>
        <strain evidence="3 4">DSM 108706</strain>
    </source>
</reference>
<keyword evidence="1" id="KW-0378">Hydrolase</keyword>
<organism evidence="3 4">
    <name type="scientific">Gallibacter intestinalis</name>
    <dbReference type="NCBI Taxonomy" id="2779356"/>
    <lineage>
        <taxon>Bacteria</taxon>
        <taxon>Bacillati</taxon>
        <taxon>Bacillota</taxon>
        <taxon>Clostridia</taxon>
        <taxon>Eubacteriales</taxon>
        <taxon>Eubacteriaceae</taxon>
        <taxon>Gallibacter</taxon>
    </lineage>
</organism>
<name>A0ABR9QWD4_9FIRM</name>
<dbReference type="Gene3D" id="3.10.129.10">
    <property type="entry name" value="Hotdog Thioesterase"/>
    <property type="match status" value="1"/>
</dbReference>
<dbReference type="InterPro" id="IPR003736">
    <property type="entry name" value="PAAI_dom"/>
</dbReference>
<evidence type="ECO:0000259" key="2">
    <source>
        <dbReference type="Pfam" id="PF03061"/>
    </source>
</evidence>
<dbReference type="NCBIfam" id="TIGR00369">
    <property type="entry name" value="unchar_dom_1"/>
    <property type="match status" value="1"/>
</dbReference>
<dbReference type="PANTHER" id="PTHR42856">
    <property type="entry name" value="ACYL-COENZYME A THIOESTERASE PAAI"/>
    <property type="match status" value="1"/>
</dbReference>
<protein>
    <submittedName>
        <fullName evidence="3">PaaI family thioesterase</fullName>
    </submittedName>
</protein>
<dbReference type="InterPro" id="IPR052723">
    <property type="entry name" value="Acyl-CoA_thioesterase_PaaI"/>
</dbReference>
<proteinExistence type="predicted"/>
<accession>A0ABR9QWD4</accession>
<dbReference type="RefSeq" id="WP_226384863.1">
    <property type="nucleotide sequence ID" value="NZ_JADCKA010000003.1"/>
</dbReference>
<dbReference type="SUPFAM" id="SSF54637">
    <property type="entry name" value="Thioesterase/thiol ester dehydrase-isomerase"/>
    <property type="match status" value="1"/>
</dbReference>
<feature type="domain" description="Thioesterase" evidence="2">
    <location>
        <begin position="49"/>
        <end position="123"/>
    </location>
</feature>
<dbReference type="Proteomes" id="UP001516588">
    <property type="component" value="Unassembled WGS sequence"/>
</dbReference>
<dbReference type="Pfam" id="PF03061">
    <property type="entry name" value="4HBT"/>
    <property type="match status" value="1"/>
</dbReference>
<dbReference type="InterPro" id="IPR029069">
    <property type="entry name" value="HotDog_dom_sf"/>
</dbReference>
<evidence type="ECO:0000313" key="3">
    <source>
        <dbReference type="EMBL" id="MBE5035193.1"/>
    </source>
</evidence>
<dbReference type="InterPro" id="IPR006683">
    <property type="entry name" value="Thioestr_dom"/>
</dbReference>
<gene>
    <name evidence="3" type="ORF">INF20_02730</name>
</gene>
<evidence type="ECO:0000256" key="1">
    <source>
        <dbReference type="ARBA" id="ARBA00022801"/>
    </source>
</evidence>
<evidence type="ECO:0000313" key="4">
    <source>
        <dbReference type="Proteomes" id="UP001516588"/>
    </source>
</evidence>